<dbReference type="HAMAP" id="MF_01151">
    <property type="entry name" value="GrpE"/>
    <property type="match status" value="1"/>
</dbReference>
<gene>
    <name evidence="10" type="primary">grpE</name>
    <name evidence="14" type="ORF">EVJ48_09015</name>
</gene>
<dbReference type="EMBL" id="SHMQ01000037">
    <property type="protein sequence ID" value="RZV37441.1"/>
    <property type="molecule type" value="Genomic_DNA"/>
</dbReference>
<dbReference type="AlphaFoldDB" id="A0A520X8B1"/>
<evidence type="ECO:0000256" key="10">
    <source>
        <dbReference type="HAMAP-Rule" id="MF_01151"/>
    </source>
</evidence>
<keyword evidence="13" id="KW-0175">Coiled coil</keyword>
<evidence type="ECO:0000256" key="12">
    <source>
        <dbReference type="RuleBase" id="RU004478"/>
    </source>
</evidence>
<dbReference type="InterPro" id="IPR000740">
    <property type="entry name" value="GrpE"/>
</dbReference>
<evidence type="ECO:0000256" key="7">
    <source>
        <dbReference type="ARBA" id="ARBA00053401"/>
    </source>
</evidence>
<feature type="coiled-coil region" evidence="13">
    <location>
        <begin position="57"/>
        <end position="112"/>
    </location>
</feature>
<dbReference type="GO" id="GO:0006457">
    <property type="term" value="P:protein folding"/>
    <property type="evidence" value="ECO:0007669"/>
    <property type="project" value="InterPro"/>
</dbReference>
<evidence type="ECO:0000256" key="8">
    <source>
        <dbReference type="ARBA" id="ARBA00072274"/>
    </source>
</evidence>
<evidence type="ECO:0000313" key="14">
    <source>
        <dbReference type="EMBL" id="RZV37441.1"/>
    </source>
</evidence>
<evidence type="ECO:0000256" key="13">
    <source>
        <dbReference type="SAM" id="Coils"/>
    </source>
</evidence>
<evidence type="ECO:0000313" key="15">
    <source>
        <dbReference type="Proteomes" id="UP000322454"/>
    </source>
</evidence>
<dbReference type="GO" id="GO:0051087">
    <property type="term" value="F:protein-folding chaperone binding"/>
    <property type="evidence" value="ECO:0007669"/>
    <property type="project" value="InterPro"/>
</dbReference>
<evidence type="ECO:0000256" key="9">
    <source>
        <dbReference type="ARBA" id="ARBA00076414"/>
    </source>
</evidence>
<dbReference type="PRINTS" id="PR00773">
    <property type="entry name" value="GRPEPROTEIN"/>
</dbReference>
<evidence type="ECO:0000256" key="1">
    <source>
        <dbReference type="ARBA" id="ARBA00004496"/>
    </source>
</evidence>
<evidence type="ECO:0000256" key="2">
    <source>
        <dbReference type="ARBA" id="ARBA00009054"/>
    </source>
</evidence>
<dbReference type="GO" id="GO:0042803">
    <property type="term" value="F:protein homodimerization activity"/>
    <property type="evidence" value="ECO:0007669"/>
    <property type="project" value="InterPro"/>
</dbReference>
<dbReference type="SUPFAM" id="SSF58014">
    <property type="entry name" value="Coiled-coil domain of nucleotide exchange factor GrpE"/>
    <property type="match status" value="1"/>
</dbReference>
<evidence type="ECO:0000256" key="11">
    <source>
        <dbReference type="RuleBase" id="RU000639"/>
    </source>
</evidence>
<evidence type="ECO:0000256" key="6">
    <source>
        <dbReference type="ARBA" id="ARBA00023186"/>
    </source>
</evidence>
<dbReference type="SUPFAM" id="SSF51064">
    <property type="entry name" value="Head domain of nucleotide exchange factor GrpE"/>
    <property type="match status" value="1"/>
</dbReference>
<dbReference type="Gene3D" id="3.90.20.20">
    <property type="match status" value="1"/>
</dbReference>
<sequence length="225" mass="25676">MLLDEENMEYERIKGEAGDSEIESELGKKMEAEPYGQENIIIETDADIDMIPDPKNLVEAEKTLKYLKNALKNLKKENDEANANYLKSLAEMENFRKRNNREKEEALKYSNEKILRDLLPVLDFLDLAISHSAAYIEQDASGNLKSFVEGVKLAYEEFIKILKNYGAEVIETVGKNFDANFHDAVEMVENSGKPDGAIIEEKRKGYMFKDRLLRPAMVSIAKSKN</sequence>
<comment type="subunit">
    <text evidence="3 10">Homodimer.</text>
</comment>
<accession>A0A520X8B1</accession>
<dbReference type="InterPro" id="IPR009012">
    <property type="entry name" value="GrpE_head"/>
</dbReference>
<dbReference type="GO" id="GO:0051082">
    <property type="term" value="F:unfolded protein binding"/>
    <property type="evidence" value="ECO:0007669"/>
    <property type="project" value="TreeGrafter"/>
</dbReference>
<evidence type="ECO:0000256" key="4">
    <source>
        <dbReference type="ARBA" id="ARBA00022490"/>
    </source>
</evidence>
<dbReference type="PANTHER" id="PTHR21237">
    <property type="entry name" value="GRPE PROTEIN"/>
    <property type="match status" value="1"/>
</dbReference>
<dbReference type="FunFam" id="2.30.22.10:FF:000001">
    <property type="entry name" value="Protein GrpE"/>
    <property type="match status" value="1"/>
</dbReference>
<keyword evidence="4 10" id="KW-0963">Cytoplasm</keyword>
<dbReference type="GO" id="GO:0005737">
    <property type="term" value="C:cytoplasm"/>
    <property type="evidence" value="ECO:0007669"/>
    <property type="project" value="UniProtKB-SubCell"/>
</dbReference>
<dbReference type="CDD" id="cd00446">
    <property type="entry name" value="GrpE"/>
    <property type="match status" value="1"/>
</dbReference>
<evidence type="ECO:0000256" key="3">
    <source>
        <dbReference type="ARBA" id="ARBA00011738"/>
    </source>
</evidence>
<dbReference type="PANTHER" id="PTHR21237:SF23">
    <property type="entry name" value="GRPE PROTEIN HOMOLOG, MITOCHONDRIAL"/>
    <property type="match status" value="1"/>
</dbReference>
<comment type="subcellular location">
    <subcellularLocation>
        <location evidence="1 10">Cytoplasm</location>
    </subcellularLocation>
</comment>
<dbReference type="InterPro" id="IPR013805">
    <property type="entry name" value="GrpE_CC"/>
</dbReference>
<comment type="function">
    <text evidence="7 10 11">Participates actively in the response to hyperosmotic and heat shock by preventing the aggregation of stress-denatured proteins, in association with DnaK and GrpE. It is the nucleotide exchange factor for DnaK and may function as a thermosensor. Unfolded proteins bind initially to DnaJ; upon interaction with the DnaJ-bound protein, DnaK hydrolyzes its bound ATP, resulting in the formation of a stable complex. GrpE releases ADP from DnaK; ATP binding to DnaK triggers the release of the substrate protein, thus completing the reaction cycle. Several rounds of ATP-dependent interactions between DnaJ, DnaK and GrpE are required for fully efficient folding.</text>
</comment>
<evidence type="ECO:0000256" key="5">
    <source>
        <dbReference type="ARBA" id="ARBA00023016"/>
    </source>
</evidence>
<dbReference type="Pfam" id="PF01025">
    <property type="entry name" value="GrpE"/>
    <property type="match status" value="1"/>
</dbReference>
<comment type="similarity">
    <text evidence="2 10 12">Belongs to the GrpE family.</text>
</comment>
<dbReference type="PROSITE" id="PS01071">
    <property type="entry name" value="GRPE"/>
    <property type="match status" value="1"/>
</dbReference>
<reference evidence="14 15" key="1">
    <citation type="submission" date="2019-01" db="EMBL/GenBank/DDBJ databases">
        <title>Insights into ecological role of a new deltaproteobacterial order Candidatus Sinidesulfobacterales (Sva0485) by metagenomics and metatranscriptomics.</title>
        <authorList>
            <person name="Tan S."/>
            <person name="Liu J."/>
            <person name="Fang Y."/>
            <person name="Hedlund B."/>
            <person name="Lian Z.-H."/>
            <person name="Huang L.-Y."/>
            <person name="Li J.-T."/>
            <person name="Huang L.-N."/>
            <person name="Li W.-J."/>
            <person name="Jiang H.-C."/>
            <person name="Dong H.-L."/>
            <person name="Shu W.-S."/>
        </authorList>
    </citation>
    <scope>NUCLEOTIDE SEQUENCE [LARGE SCALE GENOMIC DNA]</scope>
    <source>
        <strain evidence="14">AP4</strain>
    </source>
</reference>
<keyword evidence="5 10" id="KW-0346">Stress response</keyword>
<comment type="caution">
    <text evidence="14">The sequence shown here is derived from an EMBL/GenBank/DDBJ whole genome shotgun (WGS) entry which is preliminary data.</text>
</comment>
<dbReference type="Gene3D" id="2.30.22.10">
    <property type="entry name" value="Head domain of nucleotide exchange factor GrpE"/>
    <property type="match status" value="1"/>
</dbReference>
<protein>
    <recommendedName>
        <fullName evidence="8 10">Protein GrpE</fullName>
    </recommendedName>
    <alternativeName>
        <fullName evidence="9 10">HSP-70 cofactor</fullName>
    </alternativeName>
</protein>
<name>A0A520X8B1_9DELT</name>
<dbReference type="GO" id="GO:0000774">
    <property type="term" value="F:adenyl-nucleotide exchange factor activity"/>
    <property type="evidence" value="ECO:0007669"/>
    <property type="project" value="InterPro"/>
</dbReference>
<proteinExistence type="inferred from homology"/>
<organism evidence="14 15">
    <name type="scientific">Candidatus Acidulodesulfobacterium acidiphilum</name>
    <dbReference type="NCBI Taxonomy" id="2597224"/>
    <lineage>
        <taxon>Bacteria</taxon>
        <taxon>Deltaproteobacteria</taxon>
        <taxon>Candidatus Acidulodesulfobacterales</taxon>
        <taxon>Candidatus Acidulodesulfobacterium</taxon>
    </lineage>
</organism>
<dbReference type="Proteomes" id="UP000322454">
    <property type="component" value="Unassembled WGS sequence"/>
</dbReference>
<keyword evidence="6 10" id="KW-0143">Chaperone</keyword>